<dbReference type="PANTHER" id="PTHR33317:SF4">
    <property type="entry name" value="POLYNUCLEOTIDYL TRANSFERASE, RIBONUCLEASE H-LIKE SUPERFAMILY PROTEIN"/>
    <property type="match status" value="1"/>
</dbReference>
<keyword evidence="4 5" id="KW-0378">Hydrolase</keyword>
<evidence type="ECO:0000313" key="8">
    <source>
        <dbReference type="Proteomes" id="UP000007030"/>
    </source>
</evidence>
<dbReference type="SUPFAM" id="SSF53098">
    <property type="entry name" value="Ribonuclease H-like"/>
    <property type="match status" value="1"/>
</dbReference>
<comment type="subcellular location">
    <subcellularLocation>
        <location evidence="5">Cytoplasm</location>
    </subcellularLocation>
</comment>
<dbReference type="SMART" id="SM00732">
    <property type="entry name" value="YqgFc"/>
    <property type="match status" value="1"/>
</dbReference>
<dbReference type="Proteomes" id="UP000007030">
    <property type="component" value="Chromosome"/>
</dbReference>
<dbReference type="PANTHER" id="PTHR33317">
    <property type="entry name" value="POLYNUCLEOTIDYL TRANSFERASE, RIBONUCLEASE H-LIKE SUPERFAMILY PROTEIN"/>
    <property type="match status" value="1"/>
</dbReference>
<evidence type="ECO:0000256" key="3">
    <source>
        <dbReference type="ARBA" id="ARBA00022722"/>
    </source>
</evidence>
<accession>F2NQ40</accession>
<evidence type="ECO:0000259" key="6">
    <source>
        <dbReference type="SMART" id="SM00732"/>
    </source>
</evidence>
<dbReference type="AlphaFoldDB" id="F2NQ40"/>
<dbReference type="HAMAP" id="MF_00651">
    <property type="entry name" value="Nuclease_YqgF"/>
    <property type="match status" value="1"/>
</dbReference>
<dbReference type="OrthoDB" id="9796140at2"/>
<sequence>MKVVALDVGDARIGLAAGDTETRFAFGRGYLQRTSLEADVQAVAAFAAREGAQRVVVGLPLRTDGSLSAQAEKVLRLVEALRRAGLVVETVDERYTTQLAQARVRALPKRKRREKGRLDEAAAVAILETYLGGPLALGCEP</sequence>
<dbReference type="NCBIfam" id="TIGR00250">
    <property type="entry name" value="RNAse_H_YqgF"/>
    <property type="match status" value="1"/>
</dbReference>
<dbReference type="InterPro" id="IPR037027">
    <property type="entry name" value="YqgF/RNaseH-like_dom_sf"/>
</dbReference>
<dbReference type="HOGENOM" id="CLU_098240_2_2_0"/>
<dbReference type="EMBL" id="CP002630">
    <property type="protein sequence ID" value="AEB11351.1"/>
    <property type="molecule type" value="Genomic_DNA"/>
</dbReference>
<evidence type="ECO:0000256" key="2">
    <source>
        <dbReference type="ARBA" id="ARBA00022517"/>
    </source>
</evidence>
<evidence type="ECO:0000256" key="5">
    <source>
        <dbReference type="HAMAP-Rule" id="MF_00651"/>
    </source>
</evidence>
<name>F2NQ40_MARHT</name>
<reference evidence="7 8" key="1">
    <citation type="journal article" date="2012" name="Stand. Genomic Sci.">
        <title>Complete genome sequence of the aerobic, heterotroph Marinithermus hydrothermalis type strain (T1(T)) from a deep-sea hydrothermal vent chimney.</title>
        <authorList>
            <person name="Copeland A."/>
            <person name="Gu W."/>
            <person name="Yasawong M."/>
            <person name="Lapidus A."/>
            <person name="Lucas S."/>
            <person name="Deshpande S."/>
            <person name="Pagani I."/>
            <person name="Tapia R."/>
            <person name="Cheng J.F."/>
            <person name="Goodwin L.A."/>
            <person name="Pitluck S."/>
            <person name="Liolios K."/>
            <person name="Ivanova N."/>
            <person name="Mavromatis K."/>
            <person name="Mikhailova N."/>
            <person name="Pati A."/>
            <person name="Chen A."/>
            <person name="Palaniappan K."/>
            <person name="Land M."/>
            <person name="Pan C."/>
            <person name="Brambilla E.M."/>
            <person name="Rohde M."/>
            <person name="Tindall B.J."/>
            <person name="Sikorski J."/>
            <person name="Goker M."/>
            <person name="Detter J.C."/>
            <person name="Bristow J."/>
            <person name="Eisen J.A."/>
            <person name="Markowitz V."/>
            <person name="Hugenholtz P."/>
            <person name="Kyrpides N.C."/>
            <person name="Klenk H.P."/>
            <person name="Woyke T."/>
        </authorList>
    </citation>
    <scope>NUCLEOTIDE SEQUENCE [LARGE SCALE GENOMIC DNA]</scope>
    <source>
        <strain evidence="8">DSM 14884 / JCM 11576 / T1</strain>
    </source>
</reference>
<dbReference type="EC" id="3.1.-.-" evidence="5"/>
<protein>
    <recommendedName>
        <fullName evidence="5">Putative pre-16S rRNA nuclease</fullName>
        <ecNumber evidence="5">3.1.-.-</ecNumber>
    </recommendedName>
</protein>
<dbReference type="GO" id="GO:0004518">
    <property type="term" value="F:nuclease activity"/>
    <property type="evidence" value="ECO:0007669"/>
    <property type="project" value="UniProtKB-KW"/>
</dbReference>
<dbReference type="InterPro" id="IPR005227">
    <property type="entry name" value="YqgF"/>
</dbReference>
<proteinExistence type="inferred from homology"/>
<evidence type="ECO:0000256" key="1">
    <source>
        <dbReference type="ARBA" id="ARBA00022490"/>
    </source>
</evidence>
<comment type="function">
    <text evidence="5">Could be a nuclease involved in processing of the 5'-end of pre-16S rRNA.</text>
</comment>
<dbReference type="GO" id="GO:0016788">
    <property type="term" value="F:hydrolase activity, acting on ester bonds"/>
    <property type="evidence" value="ECO:0007669"/>
    <property type="project" value="UniProtKB-UniRule"/>
</dbReference>
<comment type="similarity">
    <text evidence="5">Belongs to the YqgF HJR family.</text>
</comment>
<dbReference type="CDD" id="cd16964">
    <property type="entry name" value="YqgF"/>
    <property type="match status" value="1"/>
</dbReference>
<dbReference type="eggNOG" id="COG0816">
    <property type="taxonomic scope" value="Bacteria"/>
</dbReference>
<evidence type="ECO:0000256" key="4">
    <source>
        <dbReference type="ARBA" id="ARBA00022801"/>
    </source>
</evidence>
<keyword evidence="1 5" id="KW-0963">Cytoplasm</keyword>
<dbReference type="KEGG" id="mhd:Marky_0601"/>
<keyword evidence="8" id="KW-1185">Reference proteome</keyword>
<gene>
    <name evidence="7" type="ordered locus">Marky_0601</name>
</gene>
<keyword evidence="3 5" id="KW-0540">Nuclease</keyword>
<evidence type="ECO:0000313" key="7">
    <source>
        <dbReference type="EMBL" id="AEB11351.1"/>
    </source>
</evidence>
<feature type="domain" description="YqgF/RNase H-like" evidence="6">
    <location>
        <begin position="1"/>
        <end position="100"/>
    </location>
</feature>
<dbReference type="RefSeq" id="WP_013703403.1">
    <property type="nucleotide sequence ID" value="NC_015387.1"/>
</dbReference>
<dbReference type="GO" id="GO:0000967">
    <property type="term" value="P:rRNA 5'-end processing"/>
    <property type="evidence" value="ECO:0007669"/>
    <property type="project" value="UniProtKB-UniRule"/>
</dbReference>
<dbReference type="Gene3D" id="3.30.420.140">
    <property type="entry name" value="YqgF/RNase H-like domain"/>
    <property type="match status" value="1"/>
</dbReference>
<dbReference type="InterPro" id="IPR006641">
    <property type="entry name" value="YqgF/RNaseH-like_dom"/>
</dbReference>
<dbReference type="InterPro" id="IPR012337">
    <property type="entry name" value="RNaseH-like_sf"/>
</dbReference>
<organism evidence="7 8">
    <name type="scientific">Marinithermus hydrothermalis (strain DSM 14884 / JCM 11576 / T1)</name>
    <dbReference type="NCBI Taxonomy" id="869210"/>
    <lineage>
        <taxon>Bacteria</taxon>
        <taxon>Thermotogati</taxon>
        <taxon>Deinococcota</taxon>
        <taxon>Deinococci</taxon>
        <taxon>Thermales</taxon>
        <taxon>Thermaceae</taxon>
        <taxon>Marinithermus</taxon>
    </lineage>
</organism>
<dbReference type="GO" id="GO:0005829">
    <property type="term" value="C:cytosol"/>
    <property type="evidence" value="ECO:0007669"/>
    <property type="project" value="TreeGrafter"/>
</dbReference>
<dbReference type="STRING" id="869210.Marky_0601"/>
<dbReference type="Pfam" id="PF03652">
    <property type="entry name" value="RuvX"/>
    <property type="match status" value="1"/>
</dbReference>
<keyword evidence="2 5" id="KW-0690">Ribosome biogenesis</keyword>